<feature type="domain" description="HTH tetR-type" evidence="4">
    <location>
        <begin position="11"/>
        <end position="71"/>
    </location>
</feature>
<dbReference type="RefSeq" id="WP_240255906.1">
    <property type="nucleotide sequence ID" value="NZ_JAKTTI010000017.1"/>
</dbReference>
<dbReference type="InterPro" id="IPR001647">
    <property type="entry name" value="HTH_TetR"/>
</dbReference>
<evidence type="ECO:0000256" key="2">
    <source>
        <dbReference type="ARBA" id="ARBA00023125"/>
    </source>
</evidence>
<dbReference type="InterPro" id="IPR039532">
    <property type="entry name" value="TetR_C_Firmicutes"/>
</dbReference>
<proteinExistence type="predicted"/>
<dbReference type="SUPFAM" id="SSF46689">
    <property type="entry name" value="Homeodomain-like"/>
    <property type="match status" value="1"/>
</dbReference>
<reference evidence="5" key="1">
    <citation type="submission" date="2022-02" db="EMBL/GenBank/DDBJ databases">
        <title>Fredinandcohnia quinoae sp. nov. isolated from Chenopodium quinoa seeds.</title>
        <authorList>
            <person name="Saati-Santamaria Z."/>
            <person name="Flores-Felix J.D."/>
            <person name="Igual J.M."/>
            <person name="Velazquez E."/>
            <person name="Garcia-Fraile P."/>
            <person name="Martinez-Molina E."/>
        </authorList>
    </citation>
    <scope>NUCLEOTIDE SEQUENCE</scope>
    <source>
        <strain evidence="5">SECRCQ15</strain>
    </source>
</reference>
<dbReference type="PROSITE" id="PS50977">
    <property type="entry name" value="HTH_TETR_2"/>
    <property type="match status" value="1"/>
</dbReference>
<protein>
    <submittedName>
        <fullName evidence="5">TetR/AcrR family transcriptional regulator C-terminal domain-containing protein</fullName>
    </submittedName>
</protein>
<evidence type="ECO:0000256" key="3">
    <source>
        <dbReference type="PROSITE-ProRule" id="PRU00335"/>
    </source>
</evidence>
<evidence type="ECO:0000313" key="5">
    <source>
        <dbReference type="EMBL" id="MCH1625982.1"/>
    </source>
</evidence>
<name>A0AAW5DZA6_9BACI</name>
<evidence type="ECO:0000259" key="4">
    <source>
        <dbReference type="PROSITE" id="PS50977"/>
    </source>
</evidence>
<feature type="DNA-binding region" description="H-T-H motif" evidence="3">
    <location>
        <begin position="34"/>
        <end position="53"/>
    </location>
</feature>
<dbReference type="GO" id="GO:0003677">
    <property type="term" value="F:DNA binding"/>
    <property type="evidence" value="ECO:0007669"/>
    <property type="project" value="UniProtKB-UniRule"/>
</dbReference>
<keyword evidence="2 3" id="KW-0238">DNA-binding</keyword>
<dbReference type="AlphaFoldDB" id="A0AAW5DZA6"/>
<keyword evidence="1" id="KW-0678">Repressor</keyword>
<gene>
    <name evidence="5" type="ORF">MJG50_11635</name>
</gene>
<organism evidence="5 6">
    <name type="scientific">Fredinandcohnia quinoae</name>
    <dbReference type="NCBI Taxonomy" id="2918902"/>
    <lineage>
        <taxon>Bacteria</taxon>
        <taxon>Bacillati</taxon>
        <taxon>Bacillota</taxon>
        <taxon>Bacilli</taxon>
        <taxon>Bacillales</taxon>
        <taxon>Bacillaceae</taxon>
        <taxon>Fredinandcohnia</taxon>
    </lineage>
</organism>
<dbReference type="Pfam" id="PF14278">
    <property type="entry name" value="TetR_C_8"/>
    <property type="match status" value="1"/>
</dbReference>
<evidence type="ECO:0000313" key="6">
    <source>
        <dbReference type="Proteomes" id="UP001431131"/>
    </source>
</evidence>
<dbReference type="InterPro" id="IPR050624">
    <property type="entry name" value="HTH-type_Tx_Regulator"/>
</dbReference>
<dbReference type="PANTHER" id="PTHR43479">
    <property type="entry name" value="ACREF/ENVCD OPERON REPRESSOR-RELATED"/>
    <property type="match status" value="1"/>
</dbReference>
<dbReference type="PANTHER" id="PTHR43479:SF7">
    <property type="entry name" value="TETR-FAMILY TRANSCRIPTIONAL REGULATOR"/>
    <property type="match status" value="1"/>
</dbReference>
<comment type="caution">
    <text evidence="5">The sequence shown here is derived from an EMBL/GenBank/DDBJ whole genome shotgun (WGS) entry which is preliminary data.</text>
</comment>
<evidence type="ECO:0000256" key="1">
    <source>
        <dbReference type="ARBA" id="ARBA00022491"/>
    </source>
</evidence>
<keyword evidence="6" id="KW-1185">Reference proteome</keyword>
<accession>A0AAW5DZA6</accession>
<sequence>MSTKKQDPRAIRTQRLLKQAFIELMDEREFEQITVQDISDRATVKRVTFYLHYKDKYDLMNQCIDEILNDLHDRINEKVSFSGSYDFLEEQPHPSFVQLFHHIGENYPFYSALLVTNRIPNLASGLLKIIHEFISEGINQIEPNDQNLTADRNLIIKFVESAFLEVIIWWIENGMHLSEKEIAFQLMNVSIKGPYIHNPMKNES</sequence>
<dbReference type="Gene3D" id="1.10.357.10">
    <property type="entry name" value="Tetracycline Repressor, domain 2"/>
    <property type="match status" value="1"/>
</dbReference>
<dbReference type="EMBL" id="JAKTTI010000017">
    <property type="protein sequence ID" value="MCH1625982.1"/>
    <property type="molecule type" value="Genomic_DNA"/>
</dbReference>
<dbReference type="Proteomes" id="UP001431131">
    <property type="component" value="Unassembled WGS sequence"/>
</dbReference>
<dbReference type="Pfam" id="PF00440">
    <property type="entry name" value="TetR_N"/>
    <property type="match status" value="1"/>
</dbReference>
<dbReference type="InterPro" id="IPR009057">
    <property type="entry name" value="Homeodomain-like_sf"/>
</dbReference>